<name>A0A841JJ38_9SPHI</name>
<dbReference type="InterPro" id="IPR040131">
    <property type="entry name" value="MnmG_N"/>
</dbReference>
<dbReference type="SUPFAM" id="SSF51905">
    <property type="entry name" value="FAD/NAD(P)-binding domain"/>
    <property type="match status" value="1"/>
</dbReference>
<organism evidence="6 7">
    <name type="scientific">Mucilaginibacter lappiensis</name>
    <dbReference type="NCBI Taxonomy" id="354630"/>
    <lineage>
        <taxon>Bacteria</taxon>
        <taxon>Pseudomonadati</taxon>
        <taxon>Bacteroidota</taxon>
        <taxon>Sphingobacteriia</taxon>
        <taxon>Sphingobacteriales</taxon>
        <taxon>Sphingobacteriaceae</taxon>
        <taxon>Mucilaginibacter</taxon>
    </lineage>
</organism>
<evidence type="ECO:0000256" key="2">
    <source>
        <dbReference type="ARBA" id="ARBA00022630"/>
    </source>
</evidence>
<evidence type="ECO:0000256" key="1">
    <source>
        <dbReference type="ARBA" id="ARBA00001974"/>
    </source>
</evidence>
<evidence type="ECO:0000256" key="3">
    <source>
        <dbReference type="ARBA" id="ARBA00022827"/>
    </source>
</evidence>
<dbReference type="Pfam" id="PF01134">
    <property type="entry name" value="GIDA"/>
    <property type="match status" value="1"/>
</dbReference>
<comment type="caution">
    <text evidence="6">The sequence shown here is derived from an EMBL/GenBank/DDBJ whole genome shotgun (WGS) entry which is preliminary data.</text>
</comment>
<dbReference type="Gene3D" id="3.30.9.100">
    <property type="match status" value="1"/>
</dbReference>
<keyword evidence="3" id="KW-0274">FAD</keyword>
<dbReference type="RefSeq" id="WP_183589594.1">
    <property type="nucleotide sequence ID" value="NZ_JACHCA010000018.1"/>
</dbReference>
<reference evidence="6 7" key="1">
    <citation type="submission" date="2020-08" db="EMBL/GenBank/DDBJ databases">
        <title>Genomic Encyclopedia of Type Strains, Phase IV (KMG-V): Genome sequencing to study the core and pangenomes of soil and plant-associated prokaryotes.</title>
        <authorList>
            <person name="Whitman W."/>
        </authorList>
    </citation>
    <scope>NUCLEOTIDE SEQUENCE [LARGE SCALE GENOMIC DNA]</scope>
    <source>
        <strain evidence="6 7">MP601</strain>
    </source>
</reference>
<evidence type="ECO:0000313" key="6">
    <source>
        <dbReference type="EMBL" id="MBB6130947.1"/>
    </source>
</evidence>
<dbReference type="Proteomes" id="UP000548326">
    <property type="component" value="Unassembled WGS sequence"/>
</dbReference>
<comment type="cofactor">
    <cofactor evidence="1">
        <name>FAD</name>
        <dbReference type="ChEBI" id="CHEBI:57692"/>
    </cofactor>
</comment>
<keyword evidence="2" id="KW-0285">Flavoprotein</keyword>
<evidence type="ECO:0000313" key="7">
    <source>
        <dbReference type="Proteomes" id="UP000548326"/>
    </source>
</evidence>
<proteinExistence type="predicted"/>
<dbReference type="InterPro" id="IPR050816">
    <property type="entry name" value="Flavin-dep_Halogenase_NPB"/>
</dbReference>
<protein>
    <recommendedName>
        <fullName evidence="5">MnmG N-terminal domain-containing protein</fullName>
    </recommendedName>
</protein>
<gene>
    <name evidence="6" type="ORF">HDF22_005093</name>
</gene>
<dbReference type="InterPro" id="IPR036188">
    <property type="entry name" value="FAD/NAD-bd_sf"/>
</dbReference>
<sequence>MTEEKDHFDIIIVGGGPAGSCAALRLLELGYRVALIEERIFPRNQIGESLSPGIVNIFDYLQAGHLLNDSQYLRGLAASVIWESQSVNNVIAAQRGPGVMVDRGKLDQDMVELALGRGLYLFQPAKFQSAIKIDNEWQVNLLQDGKKITLSSIFVLDGRGRKGAGTRERILLAPAGVALWVNIPAVLLPNETLVEAVTNGWLWGSPTTDCQFRIMAYIDPDEVKGNAFTTVFGQLISNSVLFRSAADIHHLYHLYACPVVTYCHDHPWNDKYIKIGESAFTLDPLSSTGVEKAMRLSLQAVIAIHTAFLTGDESMPQTFYESRVIESVCAHSQWTADYYAQAWPGKSFRFWRDHSTVSPKAKTIKTPFHHQLESKLNDPRIIEQSKPSAQIHVSAALRLIWNTNVRLSSDLAYLQVPCVVGDHLEFKGAVKHPNIAREITYLEEIELIPLLKIIHEVETFGVIITRWSKLISFEQAARTGIYLYHRGLLCNA</sequence>
<dbReference type="GO" id="GO:0016491">
    <property type="term" value="F:oxidoreductase activity"/>
    <property type="evidence" value="ECO:0007669"/>
    <property type="project" value="UniProtKB-KW"/>
</dbReference>
<dbReference type="PANTHER" id="PTHR43747">
    <property type="entry name" value="FAD-BINDING PROTEIN"/>
    <property type="match status" value="1"/>
</dbReference>
<dbReference type="AlphaFoldDB" id="A0A841JJ38"/>
<dbReference type="PANTHER" id="PTHR43747:SF5">
    <property type="entry name" value="FAD-BINDING DOMAIN-CONTAINING PROTEIN"/>
    <property type="match status" value="1"/>
</dbReference>
<evidence type="ECO:0000256" key="4">
    <source>
        <dbReference type="ARBA" id="ARBA00023002"/>
    </source>
</evidence>
<feature type="domain" description="MnmG N-terminal" evidence="5">
    <location>
        <begin position="9"/>
        <end position="112"/>
    </location>
</feature>
<dbReference type="EMBL" id="JACHCA010000018">
    <property type="protein sequence ID" value="MBB6130947.1"/>
    <property type="molecule type" value="Genomic_DNA"/>
</dbReference>
<evidence type="ECO:0000259" key="5">
    <source>
        <dbReference type="Pfam" id="PF01134"/>
    </source>
</evidence>
<dbReference type="Gene3D" id="3.50.50.60">
    <property type="entry name" value="FAD/NAD(P)-binding domain"/>
    <property type="match status" value="1"/>
</dbReference>
<keyword evidence="4" id="KW-0560">Oxidoreductase</keyword>
<accession>A0A841JJ38</accession>